<comment type="cofactor">
    <cofactor evidence="1 7">
        <name>Ni(2+)</name>
        <dbReference type="ChEBI" id="CHEBI:49786"/>
    </cofactor>
</comment>
<proteinExistence type="inferred from homology"/>
<evidence type="ECO:0000256" key="6">
    <source>
        <dbReference type="ARBA" id="ARBA00023002"/>
    </source>
</evidence>
<evidence type="ECO:0000256" key="1">
    <source>
        <dbReference type="ARBA" id="ARBA00001967"/>
    </source>
</evidence>
<comment type="subcellular location">
    <subcellularLocation>
        <location evidence="2">Cell envelope</location>
    </subcellularLocation>
</comment>
<keyword evidence="4 7" id="KW-0533">Nickel</keyword>
<protein>
    <submittedName>
        <fullName evidence="8">Hydrogenase-2 large chain</fullName>
        <ecNumber evidence="8">1.12.99.6</ecNumber>
    </submittedName>
</protein>
<comment type="similarity">
    <text evidence="3">Belongs to the [NiFe]/[NiFeSe] hydrogenase large subunit family.</text>
</comment>
<evidence type="ECO:0000313" key="9">
    <source>
        <dbReference type="Proteomes" id="UP001302978"/>
    </source>
</evidence>
<name>A0AA96UYR7_9EURY</name>
<dbReference type="Pfam" id="PF00374">
    <property type="entry name" value="NiFeSe_Hases"/>
    <property type="match status" value="3"/>
</dbReference>
<accession>A0AA96UYR7</accession>
<dbReference type="AlphaFoldDB" id="A0AA96UYR7"/>
<keyword evidence="7" id="KW-0408">Iron</keyword>
<dbReference type="SUPFAM" id="SSF56762">
    <property type="entry name" value="HydB/Nqo4-like"/>
    <property type="match status" value="1"/>
</dbReference>
<dbReference type="PROSITE" id="PS00508">
    <property type="entry name" value="NI_HGENASE_L_2"/>
    <property type="match status" value="1"/>
</dbReference>
<evidence type="ECO:0000256" key="4">
    <source>
        <dbReference type="ARBA" id="ARBA00022596"/>
    </source>
</evidence>
<feature type="binding site" evidence="7">
    <location>
        <position position="63"/>
    </location>
    <ligand>
        <name>Ni(2+)</name>
        <dbReference type="ChEBI" id="CHEBI:49786"/>
    </ligand>
</feature>
<dbReference type="GeneID" id="85194897"/>
<dbReference type="InterPro" id="IPR029014">
    <property type="entry name" value="NiFe-Hase_large"/>
</dbReference>
<gene>
    <name evidence="8" type="primary">hybC</name>
    <name evidence="8" type="ORF">MmiHf6_04140</name>
</gene>
<feature type="binding site" evidence="7">
    <location>
        <position position="579"/>
    </location>
    <ligand>
        <name>Ni(2+)</name>
        <dbReference type="ChEBI" id="CHEBI:49786"/>
    </ligand>
</feature>
<evidence type="ECO:0000256" key="7">
    <source>
        <dbReference type="PIRSR" id="PIRSR601501-1"/>
    </source>
</evidence>
<dbReference type="RefSeq" id="WP_316558116.1">
    <property type="nucleotide sequence ID" value="NZ_CP131059.1"/>
</dbReference>
<reference evidence="8 9" key="1">
    <citation type="submission" date="2023-07" db="EMBL/GenBank/DDBJ databases">
        <title>Closed genoem sequence of Methanomicrococcus sp. Hf6.</title>
        <authorList>
            <person name="Poehlein A."/>
            <person name="Protasov E."/>
            <person name="Platt K."/>
            <person name="Reeh H."/>
            <person name="Daniel R."/>
            <person name="Brune A."/>
        </authorList>
    </citation>
    <scope>NUCLEOTIDE SEQUENCE [LARGE SCALE GENOMIC DNA]</scope>
    <source>
        <strain evidence="8 9">Hf6</strain>
    </source>
</reference>
<feature type="binding site" evidence="7">
    <location>
        <position position="44"/>
    </location>
    <ligand>
        <name>Mg(2+)</name>
        <dbReference type="ChEBI" id="CHEBI:18420"/>
    </ligand>
</feature>
<dbReference type="Gene3D" id="1.10.645.10">
    <property type="entry name" value="Cytochrome-c3 Hydrogenase, chain B"/>
    <property type="match status" value="1"/>
</dbReference>
<dbReference type="EMBL" id="CP131059">
    <property type="protein sequence ID" value="WNY23112.1"/>
    <property type="molecule type" value="Genomic_DNA"/>
</dbReference>
<keyword evidence="9" id="KW-1185">Reference proteome</keyword>
<evidence type="ECO:0000313" key="8">
    <source>
        <dbReference type="EMBL" id="WNY23112.1"/>
    </source>
</evidence>
<dbReference type="InterPro" id="IPR018194">
    <property type="entry name" value="Ni-dep_hyd_lsu_Ni_BS"/>
</dbReference>
<dbReference type="EC" id="1.12.99.6" evidence="8"/>
<dbReference type="GO" id="GO:0033748">
    <property type="term" value="F:hydrogenase (acceptor) activity"/>
    <property type="evidence" value="ECO:0007669"/>
    <property type="project" value="UniProtKB-EC"/>
</dbReference>
<feature type="binding site" evidence="7">
    <location>
        <position position="66"/>
    </location>
    <ligand>
        <name>Fe cation</name>
        <dbReference type="ChEBI" id="CHEBI:24875"/>
    </ligand>
</feature>
<dbReference type="Proteomes" id="UP001302978">
    <property type="component" value="Chromosome"/>
</dbReference>
<dbReference type="PANTHER" id="PTHR42958">
    <property type="entry name" value="HYDROGENASE-2 LARGE CHAIN"/>
    <property type="match status" value="1"/>
</dbReference>
<feature type="binding site" evidence="7">
    <location>
        <position position="66"/>
    </location>
    <ligand>
        <name>Ni(2+)</name>
        <dbReference type="ChEBI" id="CHEBI:49786"/>
    </ligand>
</feature>
<evidence type="ECO:0000256" key="5">
    <source>
        <dbReference type="ARBA" id="ARBA00022723"/>
    </source>
</evidence>
<dbReference type="GO" id="GO:0016151">
    <property type="term" value="F:nickel cation binding"/>
    <property type="evidence" value="ECO:0007669"/>
    <property type="project" value="InterPro"/>
</dbReference>
<keyword evidence="5 7" id="KW-0479">Metal-binding</keyword>
<organism evidence="8 9">
    <name type="scientific">Methanimicrococcus hongohii</name>
    <dbReference type="NCBI Taxonomy" id="3028295"/>
    <lineage>
        <taxon>Archaea</taxon>
        <taxon>Methanobacteriati</taxon>
        <taxon>Methanobacteriota</taxon>
        <taxon>Stenosarchaea group</taxon>
        <taxon>Methanomicrobia</taxon>
        <taxon>Methanosarcinales</taxon>
        <taxon>Methanosarcinaceae</taxon>
        <taxon>Methanimicrococcus</taxon>
    </lineage>
</organism>
<sequence>MKMVKVTVDPLTRIEGHMRISTEVDANGIITSAQSGGMLFRGFERMLQNKDPRDAPLHVARICGVCPISHSMTATNALDDLYQVAESVPQNALAVRNFIQAANIVASHATHIYILFGPDLANPRYRDVLTGSTLNLGATGDAVWKELLGRFAPLSYKVDGKAVPVGESYLYAIPEKKRLQEAIALFGGKMPHQAVTVAGGVTCTPDLGDITKSAAIYLKVMEFVQNHTLGVPLDTWIANTSQASSPAAAVKFVTDHLASLINNSSNNDFSKANGWKDVELFAAFGSELVGEKLLGLPASLRLDKLGGYSDASKMCFMSYGSFYDSTKDGYTPSSPTGERFLTSGVVRASNLKFEDLDTTKISESIQCAFYEDDTPSRHPYDGTTVPVTDTDKINLDAGPTDKYSWLKAPRYDGIAAEVGPLARLIVAQDPLIMGLASAFVENGMSPANVYTRVLARMHETAIVAHKIVDFLYDIDLGNKNFAAPLDMRAAKDNRGMGIWEAPRGALGHWIVADGSGKTKNYQAIVPSTWNLGPRDENGIPCPVEQALVGNAISGVDNVGGADYTNPVAILHVGRSYDPCVACAVHTIDATGKNAPRDYELF</sequence>
<keyword evidence="6 8" id="KW-0560">Oxidoreductase</keyword>
<dbReference type="InterPro" id="IPR050867">
    <property type="entry name" value="NiFe/NiFeSe_hydrgnase_LSU"/>
</dbReference>
<dbReference type="PANTHER" id="PTHR42958:SF4">
    <property type="entry name" value="HYDROGENASE EXPRESSION_FORMATION PROTEIN HUPK"/>
    <property type="match status" value="1"/>
</dbReference>
<keyword evidence="7" id="KW-0460">Magnesium</keyword>
<comment type="cofactor">
    <cofactor evidence="7">
        <name>Fe cation</name>
        <dbReference type="ChEBI" id="CHEBI:24875"/>
    </cofactor>
</comment>
<evidence type="ECO:0000256" key="3">
    <source>
        <dbReference type="ARBA" id="ARBA00009292"/>
    </source>
</evidence>
<dbReference type="KEGG" id="mehf:MmiHf6_04140"/>
<dbReference type="GO" id="GO:0008901">
    <property type="term" value="F:ferredoxin hydrogenase activity"/>
    <property type="evidence" value="ECO:0007669"/>
    <property type="project" value="InterPro"/>
</dbReference>
<evidence type="ECO:0000256" key="2">
    <source>
        <dbReference type="ARBA" id="ARBA00004196"/>
    </source>
</evidence>
<feature type="binding site" evidence="7">
    <location>
        <position position="582"/>
    </location>
    <ligand>
        <name>Fe cation</name>
        <dbReference type="ChEBI" id="CHEBI:24875"/>
    </ligand>
</feature>
<feature type="binding site" evidence="7">
    <location>
        <position position="585"/>
    </location>
    <ligand>
        <name>Mg(2+)</name>
        <dbReference type="ChEBI" id="CHEBI:18420"/>
    </ligand>
</feature>
<dbReference type="InterPro" id="IPR001501">
    <property type="entry name" value="Ni-dep_hyd_lsu"/>
</dbReference>